<evidence type="ECO:0000256" key="3">
    <source>
        <dbReference type="ARBA" id="ARBA00023125"/>
    </source>
</evidence>
<organism evidence="8 9">
    <name type="scientific">Anoxybacillus andreesenii</name>
    <dbReference type="NCBI Taxonomy" id="1325932"/>
    <lineage>
        <taxon>Bacteria</taxon>
        <taxon>Bacillati</taxon>
        <taxon>Bacillota</taxon>
        <taxon>Bacilli</taxon>
        <taxon>Bacillales</taxon>
        <taxon>Anoxybacillaceae</taxon>
        <taxon>Anoxybacillus</taxon>
    </lineage>
</organism>
<reference evidence="8 9" key="1">
    <citation type="submission" date="2023-07" db="EMBL/GenBank/DDBJ databases">
        <title>Genomic Encyclopedia of Type Strains, Phase IV (KMG-IV): sequencing the most valuable type-strain genomes for metagenomic binning, comparative biology and taxonomic classification.</title>
        <authorList>
            <person name="Goeker M."/>
        </authorList>
    </citation>
    <scope>NUCLEOTIDE SEQUENCE [LARGE SCALE GENOMIC DNA]</scope>
    <source>
        <strain evidence="8 9">DSM 23948</strain>
    </source>
</reference>
<keyword evidence="1 5" id="KW-0597">Phosphoprotein</keyword>
<dbReference type="PRINTS" id="PR00038">
    <property type="entry name" value="HTHLUXR"/>
</dbReference>
<dbReference type="SMART" id="SM00448">
    <property type="entry name" value="REC"/>
    <property type="match status" value="1"/>
</dbReference>
<accession>A0ABT9V5S3</accession>
<evidence type="ECO:0000256" key="5">
    <source>
        <dbReference type="PROSITE-ProRule" id="PRU00169"/>
    </source>
</evidence>
<dbReference type="EMBL" id="JAUSTU010000011">
    <property type="protein sequence ID" value="MDQ0156272.1"/>
    <property type="molecule type" value="Genomic_DNA"/>
</dbReference>
<dbReference type="InterPro" id="IPR000792">
    <property type="entry name" value="Tscrpt_reg_LuxR_C"/>
</dbReference>
<evidence type="ECO:0000259" key="7">
    <source>
        <dbReference type="PROSITE" id="PS50110"/>
    </source>
</evidence>
<evidence type="ECO:0000313" key="9">
    <source>
        <dbReference type="Proteomes" id="UP001231362"/>
    </source>
</evidence>
<dbReference type="Pfam" id="PF00196">
    <property type="entry name" value="GerE"/>
    <property type="match status" value="1"/>
</dbReference>
<dbReference type="Pfam" id="PF00072">
    <property type="entry name" value="Response_reg"/>
    <property type="match status" value="1"/>
</dbReference>
<comment type="caution">
    <text evidence="8">The sequence shown here is derived from an EMBL/GenBank/DDBJ whole genome shotgun (WGS) entry which is preliminary data.</text>
</comment>
<dbReference type="Gene3D" id="3.40.50.2300">
    <property type="match status" value="1"/>
</dbReference>
<dbReference type="InterPro" id="IPR016032">
    <property type="entry name" value="Sig_transdc_resp-reg_C-effctor"/>
</dbReference>
<protein>
    <submittedName>
        <fullName evidence="8">DNA-binding NarL/FixJ family response regulator</fullName>
    </submittedName>
</protein>
<dbReference type="PROSITE" id="PS00622">
    <property type="entry name" value="HTH_LUXR_1"/>
    <property type="match status" value="1"/>
</dbReference>
<dbReference type="SUPFAM" id="SSF52172">
    <property type="entry name" value="CheY-like"/>
    <property type="match status" value="1"/>
</dbReference>
<dbReference type="RefSeq" id="WP_307150790.1">
    <property type="nucleotide sequence ID" value="NZ_JAUSTU010000011.1"/>
</dbReference>
<dbReference type="InterPro" id="IPR039420">
    <property type="entry name" value="WalR-like"/>
</dbReference>
<dbReference type="Proteomes" id="UP001231362">
    <property type="component" value="Unassembled WGS sequence"/>
</dbReference>
<name>A0ABT9V5S3_9BACL</name>
<dbReference type="PANTHER" id="PTHR43214">
    <property type="entry name" value="TWO-COMPONENT RESPONSE REGULATOR"/>
    <property type="match status" value="1"/>
</dbReference>
<dbReference type="SUPFAM" id="SSF46894">
    <property type="entry name" value="C-terminal effector domain of the bipartite response regulators"/>
    <property type="match status" value="1"/>
</dbReference>
<evidence type="ECO:0000256" key="1">
    <source>
        <dbReference type="ARBA" id="ARBA00022553"/>
    </source>
</evidence>
<keyword evidence="3 8" id="KW-0238">DNA-binding</keyword>
<dbReference type="SMART" id="SM00421">
    <property type="entry name" value="HTH_LUXR"/>
    <property type="match status" value="1"/>
</dbReference>
<keyword evidence="9" id="KW-1185">Reference proteome</keyword>
<evidence type="ECO:0000256" key="4">
    <source>
        <dbReference type="ARBA" id="ARBA00023163"/>
    </source>
</evidence>
<dbReference type="InterPro" id="IPR058245">
    <property type="entry name" value="NreC/VraR/RcsB-like_REC"/>
</dbReference>
<dbReference type="PROSITE" id="PS50043">
    <property type="entry name" value="HTH_LUXR_2"/>
    <property type="match status" value="1"/>
</dbReference>
<keyword evidence="2" id="KW-0805">Transcription regulation</keyword>
<feature type="domain" description="Response regulatory" evidence="7">
    <location>
        <begin position="6"/>
        <end position="122"/>
    </location>
</feature>
<dbReference type="PROSITE" id="PS50110">
    <property type="entry name" value="RESPONSE_REGULATORY"/>
    <property type="match status" value="1"/>
</dbReference>
<feature type="domain" description="HTH luxR-type" evidence="6">
    <location>
        <begin position="159"/>
        <end position="224"/>
    </location>
</feature>
<feature type="modified residue" description="4-aspartylphosphate" evidence="5">
    <location>
        <position position="57"/>
    </location>
</feature>
<sequence length="231" mass="25810">MKEKISILIADDQPIIRDGLATILSLEEDMEIVGKANDGKEAVELARLTNPSILLIDIRMPVMNGIEAVREIKRFLPELPVVMLTTFSEQEYIIDALKAGASGYLLKDMDTDQLISSIRSFVSGHIIFPVGIKDFLMNHSSTASDGTPTSEGKSIFLLLEQKGISFSEREKELLDLVLMGKTNEDISKEFYLSVGTIKNYLGAIYKKIGINSRSELMAYIYSLLKEHDFLK</sequence>
<dbReference type="InterPro" id="IPR011006">
    <property type="entry name" value="CheY-like_superfamily"/>
</dbReference>
<dbReference type="CDD" id="cd06170">
    <property type="entry name" value="LuxR_C_like"/>
    <property type="match status" value="1"/>
</dbReference>
<evidence type="ECO:0000313" key="8">
    <source>
        <dbReference type="EMBL" id="MDQ0156272.1"/>
    </source>
</evidence>
<proteinExistence type="predicted"/>
<dbReference type="CDD" id="cd17535">
    <property type="entry name" value="REC_NarL-like"/>
    <property type="match status" value="1"/>
</dbReference>
<gene>
    <name evidence="8" type="ORF">J2S07_002591</name>
</gene>
<evidence type="ECO:0000256" key="2">
    <source>
        <dbReference type="ARBA" id="ARBA00023015"/>
    </source>
</evidence>
<dbReference type="InterPro" id="IPR001789">
    <property type="entry name" value="Sig_transdc_resp-reg_receiver"/>
</dbReference>
<dbReference type="GO" id="GO:0003677">
    <property type="term" value="F:DNA binding"/>
    <property type="evidence" value="ECO:0007669"/>
    <property type="project" value="UniProtKB-KW"/>
</dbReference>
<evidence type="ECO:0000259" key="6">
    <source>
        <dbReference type="PROSITE" id="PS50043"/>
    </source>
</evidence>
<keyword evidence="4" id="KW-0804">Transcription</keyword>